<evidence type="ECO:0000313" key="3">
    <source>
        <dbReference type="EMBL" id="CAK5281123.1"/>
    </source>
</evidence>
<keyword evidence="2" id="KW-0812">Transmembrane</keyword>
<sequence>MCLDSALVPPYHPLPHISLCLRSEPDTAVSSVPLCSSAFDIAAVLKEHSEAEIATEEGEEDVSLGHQAQPLSPLADLSEPSGAKATSLERKRTRKGGGSEGDKQNSGAAGRDTEASTFQPLLNDYITTLQRTHPTTPFVSISHRHHVIRDPASSRPSQCVPHHHFVVTRIDFHTVTLGLVILLAIFELALSAWLTSKFNALHHYQNPSEGDRVRFTLLTSTWTILTSGMLILLFMHSPDGSLTVIDASLGGCFTPDVLLDTLRRCGQLRSLALQLGADRSGGTFVPHHTSLPYLSDLKMTVTAVNLTELFDCLTLPCLDKLMVHYNDAPHVADDARALDRLLIRSKAFLKRLDLADPQHPGIEWHLSWLQMRSMQRLEELYMHIALDDAFVAALTLRPDLPSSLFPGLRTLYLHDAEAGQHLNDLELYRMVVSRIVPLTIVALLVRIAGHHAAPALPFLIERCKNHISLALTLLPCGDPTAKTGRYLPPPMAGGYCVE</sequence>
<name>A0AAD2K6A1_9AGAR</name>
<feature type="transmembrane region" description="Helical" evidence="2">
    <location>
        <begin position="215"/>
        <end position="235"/>
    </location>
</feature>
<evidence type="ECO:0000313" key="4">
    <source>
        <dbReference type="Proteomes" id="UP001295794"/>
    </source>
</evidence>
<keyword evidence="2" id="KW-1133">Transmembrane helix</keyword>
<dbReference type="EMBL" id="CAVNYO010000444">
    <property type="protein sequence ID" value="CAK5281123.1"/>
    <property type="molecule type" value="Genomic_DNA"/>
</dbReference>
<dbReference type="Proteomes" id="UP001295794">
    <property type="component" value="Unassembled WGS sequence"/>
</dbReference>
<reference evidence="3" key="1">
    <citation type="submission" date="2023-11" db="EMBL/GenBank/DDBJ databases">
        <authorList>
            <person name="De Vega J J."/>
            <person name="De Vega J J."/>
        </authorList>
    </citation>
    <scope>NUCLEOTIDE SEQUENCE</scope>
</reference>
<proteinExistence type="predicted"/>
<comment type="caution">
    <text evidence="3">The sequence shown here is derived from an EMBL/GenBank/DDBJ whole genome shotgun (WGS) entry which is preliminary data.</text>
</comment>
<dbReference type="AlphaFoldDB" id="A0AAD2K6A1"/>
<evidence type="ECO:0000256" key="1">
    <source>
        <dbReference type="SAM" id="MobiDB-lite"/>
    </source>
</evidence>
<feature type="region of interest" description="Disordered" evidence="1">
    <location>
        <begin position="71"/>
        <end position="114"/>
    </location>
</feature>
<accession>A0AAD2K6A1</accession>
<organism evidence="3 4">
    <name type="scientific">Mycena citricolor</name>
    <dbReference type="NCBI Taxonomy" id="2018698"/>
    <lineage>
        <taxon>Eukaryota</taxon>
        <taxon>Fungi</taxon>
        <taxon>Dikarya</taxon>
        <taxon>Basidiomycota</taxon>
        <taxon>Agaricomycotina</taxon>
        <taxon>Agaricomycetes</taxon>
        <taxon>Agaricomycetidae</taxon>
        <taxon>Agaricales</taxon>
        <taxon>Marasmiineae</taxon>
        <taxon>Mycenaceae</taxon>
        <taxon>Mycena</taxon>
    </lineage>
</organism>
<protein>
    <submittedName>
        <fullName evidence="3">Uncharacterized protein</fullName>
    </submittedName>
</protein>
<feature type="transmembrane region" description="Helical" evidence="2">
    <location>
        <begin position="172"/>
        <end position="194"/>
    </location>
</feature>
<evidence type="ECO:0000256" key="2">
    <source>
        <dbReference type="SAM" id="Phobius"/>
    </source>
</evidence>
<keyword evidence="2" id="KW-0472">Membrane</keyword>
<gene>
    <name evidence="3" type="ORF">MYCIT1_LOCUS32017</name>
</gene>
<keyword evidence="4" id="KW-1185">Reference proteome</keyword>